<dbReference type="GO" id="GO:0006598">
    <property type="term" value="P:polyamine catabolic process"/>
    <property type="evidence" value="ECO:0007669"/>
    <property type="project" value="TreeGrafter"/>
</dbReference>
<accession>A0A9D2GI36</accession>
<organism evidence="1 2">
    <name type="scientific">Candidatus Lachnoclostridium stercorigallinarum</name>
    <dbReference type="NCBI Taxonomy" id="2838634"/>
    <lineage>
        <taxon>Bacteria</taxon>
        <taxon>Bacillati</taxon>
        <taxon>Bacillota</taxon>
        <taxon>Clostridia</taxon>
        <taxon>Lachnospirales</taxon>
        <taxon>Lachnospiraceae</taxon>
    </lineage>
</organism>
<evidence type="ECO:0000313" key="2">
    <source>
        <dbReference type="Proteomes" id="UP000824101"/>
    </source>
</evidence>
<dbReference type="PANTHER" id="PTHR43235">
    <property type="entry name" value="GLUTAMINE AMIDOTRANSFERASE PB2B2.05-RELATED"/>
    <property type="match status" value="1"/>
</dbReference>
<comment type="caution">
    <text evidence="1">The sequence shown here is derived from an EMBL/GenBank/DDBJ whole genome shotgun (WGS) entry which is preliminary data.</text>
</comment>
<dbReference type="FunFam" id="3.40.50.880:FF:000030">
    <property type="entry name" value="Gamma-glutamyl-gamma-aminobutyrate hydrolase PuuD"/>
    <property type="match status" value="1"/>
</dbReference>
<name>A0A9D2GI36_9FIRM</name>
<dbReference type="PANTHER" id="PTHR43235:SF1">
    <property type="entry name" value="GLUTAMINE AMIDOTRANSFERASE PB2B2.05-RELATED"/>
    <property type="match status" value="1"/>
</dbReference>
<dbReference type="SUPFAM" id="SSF52317">
    <property type="entry name" value="Class I glutamine amidotransferase-like"/>
    <property type="match status" value="1"/>
</dbReference>
<gene>
    <name evidence="1" type="ORF">IAA17_05590</name>
</gene>
<dbReference type="AlphaFoldDB" id="A0A9D2GI36"/>
<dbReference type="InterPro" id="IPR029062">
    <property type="entry name" value="Class_I_gatase-like"/>
</dbReference>
<dbReference type="InterPro" id="IPR044668">
    <property type="entry name" value="PuuD-like"/>
</dbReference>
<dbReference type="EMBL" id="DXBC01000083">
    <property type="protein sequence ID" value="HIZ79242.1"/>
    <property type="molecule type" value="Genomic_DNA"/>
</dbReference>
<dbReference type="Gene3D" id="3.40.50.880">
    <property type="match status" value="1"/>
</dbReference>
<dbReference type="Pfam" id="PF07722">
    <property type="entry name" value="Peptidase_C26"/>
    <property type="match status" value="1"/>
</dbReference>
<dbReference type="Proteomes" id="UP000824101">
    <property type="component" value="Unassembled WGS sequence"/>
</dbReference>
<reference evidence="1" key="2">
    <citation type="submission" date="2021-04" db="EMBL/GenBank/DDBJ databases">
        <authorList>
            <person name="Gilroy R."/>
        </authorList>
    </citation>
    <scope>NUCLEOTIDE SEQUENCE</scope>
    <source>
        <strain evidence="1">ChiBcec1-1093</strain>
    </source>
</reference>
<dbReference type="CDD" id="cd01745">
    <property type="entry name" value="GATase1_2"/>
    <property type="match status" value="1"/>
</dbReference>
<protein>
    <submittedName>
        <fullName evidence="1">Gamma-glutamyl-gamma-aminobutyrate hydrolase family protein</fullName>
    </submittedName>
</protein>
<dbReference type="GO" id="GO:0033969">
    <property type="term" value="F:gamma-glutamyl-gamma-aminobutyrate hydrolase activity"/>
    <property type="evidence" value="ECO:0007669"/>
    <property type="project" value="TreeGrafter"/>
</dbReference>
<dbReference type="PROSITE" id="PS51273">
    <property type="entry name" value="GATASE_TYPE_1"/>
    <property type="match status" value="1"/>
</dbReference>
<dbReference type="GO" id="GO:0005829">
    <property type="term" value="C:cytosol"/>
    <property type="evidence" value="ECO:0007669"/>
    <property type="project" value="TreeGrafter"/>
</dbReference>
<dbReference type="InterPro" id="IPR011697">
    <property type="entry name" value="Peptidase_C26"/>
</dbReference>
<proteinExistence type="predicted"/>
<reference evidence="1" key="1">
    <citation type="journal article" date="2021" name="PeerJ">
        <title>Extensive microbial diversity within the chicken gut microbiome revealed by metagenomics and culture.</title>
        <authorList>
            <person name="Gilroy R."/>
            <person name="Ravi A."/>
            <person name="Getino M."/>
            <person name="Pursley I."/>
            <person name="Horton D.L."/>
            <person name="Alikhan N.F."/>
            <person name="Baker D."/>
            <person name="Gharbi K."/>
            <person name="Hall N."/>
            <person name="Watson M."/>
            <person name="Adriaenssens E.M."/>
            <person name="Foster-Nyarko E."/>
            <person name="Jarju S."/>
            <person name="Secka A."/>
            <person name="Antonio M."/>
            <person name="Oren A."/>
            <person name="Chaudhuri R.R."/>
            <person name="La Ragione R."/>
            <person name="Hildebrand F."/>
            <person name="Pallen M.J."/>
        </authorList>
    </citation>
    <scope>NUCLEOTIDE SEQUENCE</scope>
    <source>
        <strain evidence="1">ChiBcec1-1093</strain>
    </source>
</reference>
<keyword evidence="1" id="KW-0378">Hydrolase</keyword>
<evidence type="ECO:0000313" key="1">
    <source>
        <dbReference type="EMBL" id="HIZ79242.1"/>
    </source>
</evidence>
<sequence>MKKPVIGVTASHDTEHDKLFINSVYLRAIRSAGGIPMIFPLEVTEDDLRDLVASTDGVLFTGGDDIHPFFYGEETNAKCGNVSQPRDSMEMALVPIVMEFGKPIFGICRGIQVLNTAMGGTLYQDIPSQFQSELSIAHRQPFAYKVPSHTVDVTPGTLLSRILGEENASIAVNSMHHQAIKDVAPGLEVCGCAPDKMIEAVYAPDYPFLLGVQWHPEHLTASQPDAAKLFAAFVDACR</sequence>